<evidence type="ECO:0000313" key="4">
    <source>
        <dbReference type="Proteomes" id="UP001589700"/>
    </source>
</evidence>
<proteinExistence type="predicted"/>
<name>A0ABV5JN80_9ACTN</name>
<dbReference type="Proteomes" id="UP001589700">
    <property type="component" value="Unassembled WGS sequence"/>
</dbReference>
<accession>A0ABV5JN80</accession>
<evidence type="ECO:0000313" key="3">
    <source>
        <dbReference type="EMBL" id="MFB9258209.1"/>
    </source>
</evidence>
<dbReference type="EMBL" id="JBHMDY010000001">
    <property type="protein sequence ID" value="MFB9258209.1"/>
    <property type="molecule type" value="Genomic_DNA"/>
</dbReference>
<evidence type="ECO:0000256" key="2">
    <source>
        <dbReference type="SAM" id="Phobius"/>
    </source>
</evidence>
<dbReference type="RefSeq" id="WP_182633187.1">
    <property type="nucleotide sequence ID" value="NZ_JAALDM010000241.1"/>
</dbReference>
<comment type="caution">
    <text evidence="3">The sequence shown here is derived from an EMBL/GenBank/DDBJ whole genome shotgun (WGS) entry which is preliminary data.</text>
</comment>
<keyword evidence="2" id="KW-0812">Transmembrane</keyword>
<protein>
    <submittedName>
        <fullName evidence="3">DUF2771 family protein</fullName>
    </submittedName>
</protein>
<feature type="transmembrane region" description="Helical" evidence="2">
    <location>
        <begin position="17"/>
        <end position="36"/>
    </location>
</feature>
<organism evidence="3 4">
    <name type="scientific">Dietzia aerolata</name>
    <dbReference type="NCBI Taxonomy" id="595984"/>
    <lineage>
        <taxon>Bacteria</taxon>
        <taxon>Bacillati</taxon>
        <taxon>Actinomycetota</taxon>
        <taxon>Actinomycetes</taxon>
        <taxon>Mycobacteriales</taxon>
        <taxon>Dietziaceae</taxon>
        <taxon>Dietzia</taxon>
    </lineage>
</organism>
<keyword evidence="2" id="KW-0472">Membrane</keyword>
<keyword evidence="4" id="KW-1185">Reference proteome</keyword>
<feature type="region of interest" description="Disordered" evidence="1">
    <location>
        <begin position="181"/>
        <end position="202"/>
    </location>
</feature>
<evidence type="ECO:0000256" key="1">
    <source>
        <dbReference type="SAM" id="MobiDB-lite"/>
    </source>
</evidence>
<keyword evidence="2" id="KW-1133">Transmembrane helix</keyword>
<sequence>MTSSSASDSSAPRIRPITWAILAWMLIMFAAIFGAWQGSESKYGKLPEITVATDRGSVSALPYLAADLDDNTYTNPAPEFVIQNECLLTVRLGTELTNSQLSVIELREDGEREYMVSANTAGELLIPVETADEGPIGGLVIKAVPRIYDANGEANALTGEWSVGFDYANAAERRDCLATSTAAESDSAKELAEIGIPNPHEN</sequence>
<gene>
    <name evidence="3" type="ORF">ACFFVD_00140</name>
</gene>
<reference evidence="3 4" key="1">
    <citation type="submission" date="2024-09" db="EMBL/GenBank/DDBJ databases">
        <authorList>
            <person name="Sun Q."/>
            <person name="Mori K."/>
        </authorList>
    </citation>
    <scope>NUCLEOTIDE SEQUENCE [LARGE SCALE GENOMIC DNA]</scope>
    <source>
        <strain evidence="3 4">CCM 7659</strain>
    </source>
</reference>